<dbReference type="AlphaFoldDB" id="X1C2K9"/>
<keyword evidence="1" id="KW-0812">Transmembrane</keyword>
<gene>
    <name evidence="2" type="ORF">S01H4_33310</name>
</gene>
<organism evidence="2">
    <name type="scientific">marine sediment metagenome</name>
    <dbReference type="NCBI Taxonomy" id="412755"/>
    <lineage>
        <taxon>unclassified sequences</taxon>
        <taxon>metagenomes</taxon>
        <taxon>ecological metagenomes</taxon>
    </lineage>
</organism>
<protein>
    <submittedName>
        <fullName evidence="2">Uncharacterized protein</fullName>
    </submittedName>
</protein>
<feature type="transmembrane region" description="Helical" evidence="1">
    <location>
        <begin position="85"/>
        <end position="106"/>
    </location>
</feature>
<reference evidence="2" key="1">
    <citation type="journal article" date="2014" name="Front. Microbiol.">
        <title>High frequency of phylogenetically diverse reductive dehalogenase-homologous genes in deep subseafloor sedimentary metagenomes.</title>
        <authorList>
            <person name="Kawai M."/>
            <person name="Futagami T."/>
            <person name="Toyoda A."/>
            <person name="Takaki Y."/>
            <person name="Nishi S."/>
            <person name="Hori S."/>
            <person name="Arai W."/>
            <person name="Tsubouchi T."/>
            <person name="Morono Y."/>
            <person name="Uchiyama I."/>
            <person name="Ito T."/>
            <person name="Fujiyama A."/>
            <person name="Inagaki F."/>
            <person name="Takami H."/>
        </authorList>
    </citation>
    <scope>NUCLEOTIDE SEQUENCE</scope>
    <source>
        <strain evidence="2">Expedition CK06-06</strain>
    </source>
</reference>
<dbReference type="EMBL" id="BART01017513">
    <property type="protein sequence ID" value="GAG78621.1"/>
    <property type="molecule type" value="Genomic_DNA"/>
</dbReference>
<keyword evidence="1" id="KW-1133">Transmembrane helix</keyword>
<name>X1C2K9_9ZZZZ</name>
<evidence type="ECO:0000313" key="2">
    <source>
        <dbReference type="EMBL" id="GAG78621.1"/>
    </source>
</evidence>
<feature type="non-terminal residue" evidence="2">
    <location>
        <position position="1"/>
    </location>
</feature>
<proteinExistence type="predicted"/>
<comment type="caution">
    <text evidence="2">The sequence shown here is derived from an EMBL/GenBank/DDBJ whole genome shotgun (WGS) entry which is preliminary data.</text>
</comment>
<sequence>SEYESLKVYFKDGTNVVCGPTNLTLGVNFTLVDDEWNVEYIFEASSMDDILFGTDSVTIQFTQEIQPADDDDIDTNTPDMVERMIILPGTAIPIILGVVIIGVILVTGRQQRMDRE</sequence>
<evidence type="ECO:0000256" key="1">
    <source>
        <dbReference type="SAM" id="Phobius"/>
    </source>
</evidence>
<accession>X1C2K9</accession>
<keyword evidence="1" id="KW-0472">Membrane</keyword>